<evidence type="ECO:0000313" key="4">
    <source>
        <dbReference type="Proteomes" id="UP000295117"/>
    </source>
</evidence>
<reference evidence="3 4" key="1">
    <citation type="journal article" date="2019" name="Sci. Rep.">
        <title>Extended insight into the Mycobacterium chelonae-abscessus complex through whole genome sequencing of Mycobacterium salmoniphilum outbreak and Mycobacterium salmoniphilum-like strains.</title>
        <authorList>
            <person name="Behra P.R.K."/>
            <person name="Das S."/>
            <person name="Pettersson B.M.F."/>
            <person name="Shirreff L."/>
            <person name="DuCote T."/>
            <person name="Jacobsson K.G."/>
            <person name="Ennis D.G."/>
            <person name="Kirsebom L.A."/>
        </authorList>
    </citation>
    <scope>NUCLEOTIDE SEQUENCE [LARGE SCALE GENOMIC DNA]</scope>
    <source>
        <strain evidence="3 4">DE 4585</strain>
    </source>
</reference>
<dbReference type="AlphaFoldDB" id="A0A4R8S0G3"/>
<comment type="caution">
    <text evidence="3">The sequence shown here is derived from an EMBL/GenBank/DDBJ whole genome shotgun (WGS) entry which is preliminary data.</text>
</comment>
<feature type="chain" id="PRO_5038488308" description="DUF3558 domain-containing protein" evidence="2">
    <location>
        <begin position="18"/>
        <end position="196"/>
    </location>
</feature>
<evidence type="ECO:0000313" key="3">
    <source>
        <dbReference type="EMBL" id="TDZ82130.1"/>
    </source>
</evidence>
<proteinExistence type="predicted"/>
<dbReference type="PROSITE" id="PS51257">
    <property type="entry name" value="PROKAR_LIPOPROTEIN"/>
    <property type="match status" value="1"/>
</dbReference>
<evidence type="ECO:0000256" key="1">
    <source>
        <dbReference type="SAM" id="MobiDB-lite"/>
    </source>
</evidence>
<protein>
    <recommendedName>
        <fullName evidence="5">DUF3558 domain-containing protein</fullName>
    </recommendedName>
</protein>
<dbReference type="EMBL" id="PECH01000007">
    <property type="protein sequence ID" value="TDZ82130.1"/>
    <property type="molecule type" value="Genomic_DNA"/>
</dbReference>
<keyword evidence="2" id="KW-0732">Signal</keyword>
<dbReference type="Pfam" id="PF12079">
    <property type="entry name" value="DUF3558"/>
    <property type="match status" value="1"/>
</dbReference>
<dbReference type="Proteomes" id="UP000295117">
    <property type="component" value="Unassembled WGS sequence"/>
</dbReference>
<feature type="signal peptide" evidence="2">
    <location>
        <begin position="1"/>
        <end position="17"/>
    </location>
</feature>
<feature type="region of interest" description="Disordered" evidence="1">
    <location>
        <begin position="28"/>
        <end position="58"/>
    </location>
</feature>
<feature type="compositionally biased region" description="Low complexity" evidence="1">
    <location>
        <begin position="28"/>
        <end position="56"/>
    </location>
</feature>
<evidence type="ECO:0000256" key="2">
    <source>
        <dbReference type="SAM" id="SignalP"/>
    </source>
</evidence>
<organism evidence="3 4">
    <name type="scientific">Mycobacteroides salmoniphilum</name>
    <dbReference type="NCBI Taxonomy" id="404941"/>
    <lineage>
        <taxon>Bacteria</taxon>
        <taxon>Bacillati</taxon>
        <taxon>Actinomycetota</taxon>
        <taxon>Actinomycetes</taxon>
        <taxon>Mycobacteriales</taxon>
        <taxon>Mycobacteriaceae</taxon>
        <taxon>Mycobacteroides</taxon>
    </lineage>
</organism>
<sequence precursor="true">MASVGRFAIVAASAVLAAGCTHDGIQGASTAATGSTSSSSSSSSKNTPSTTSSTVSDPVKGTTFDACSSISSTDVATWNVDPANKRDAHKTAFGQNVRGCIWGGANWFIKVYAVDTPLSRLAEPNDRWDRHEQVTVGARSGWLIRDVNGMSCSVSIPSQQAIATVQVDLKTDLHDQRYDQCPLALLIARQIEPKIP</sequence>
<name>A0A4R8S0G3_9MYCO</name>
<accession>A0A4R8S0G3</accession>
<gene>
    <name evidence="3" type="ORF">DE4585_02662</name>
</gene>
<dbReference type="InterPro" id="IPR024520">
    <property type="entry name" value="DUF3558"/>
</dbReference>
<evidence type="ECO:0008006" key="5">
    <source>
        <dbReference type="Google" id="ProtNLM"/>
    </source>
</evidence>
<dbReference type="RefSeq" id="WP_134071455.1">
    <property type="nucleotide sequence ID" value="NZ_PECH01000007.1"/>
</dbReference>